<dbReference type="InterPro" id="IPR000843">
    <property type="entry name" value="HTH_LacI"/>
</dbReference>
<evidence type="ECO:0000256" key="2">
    <source>
        <dbReference type="ARBA" id="ARBA00023125"/>
    </source>
</evidence>
<dbReference type="SUPFAM" id="SSF53822">
    <property type="entry name" value="Periplasmic binding protein-like I"/>
    <property type="match status" value="1"/>
</dbReference>
<dbReference type="InterPro" id="IPR010982">
    <property type="entry name" value="Lambda_DNA-bd_dom_sf"/>
</dbReference>
<name>A0A940SW87_9ENTE</name>
<keyword evidence="6" id="KW-1185">Reference proteome</keyword>
<dbReference type="GO" id="GO:0003700">
    <property type="term" value="F:DNA-binding transcription factor activity"/>
    <property type="evidence" value="ECO:0007669"/>
    <property type="project" value="TreeGrafter"/>
</dbReference>
<dbReference type="InterPro" id="IPR046335">
    <property type="entry name" value="LacI/GalR-like_sensor"/>
</dbReference>
<dbReference type="CDD" id="cd01392">
    <property type="entry name" value="HTH_LacI"/>
    <property type="match status" value="1"/>
</dbReference>
<dbReference type="Gene3D" id="3.40.50.2300">
    <property type="match status" value="2"/>
</dbReference>
<dbReference type="AlphaFoldDB" id="A0A940SW87"/>
<keyword evidence="3" id="KW-0804">Transcription</keyword>
<dbReference type="Gene3D" id="1.10.260.40">
    <property type="entry name" value="lambda repressor-like DNA-binding domains"/>
    <property type="match status" value="1"/>
</dbReference>
<evidence type="ECO:0000256" key="1">
    <source>
        <dbReference type="ARBA" id="ARBA00023015"/>
    </source>
</evidence>
<dbReference type="SMART" id="SM00354">
    <property type="entry name" value="HTH_LACI"/>
    <property type="match status" value="1"/>
</dbReference>
<organism evidence="5 6">
    <name type="scientific">Vagococcus allomyrinae</name>
    <dbReference type="NCBI Taxonomy" id="2794353"/>
    <lineage>
        <taxon>Bacteria</taxon>
        <taxon>Bacillati</taxon>
        <taxon>Bacillota</taxon>
        <taxon>Bacilli</taxon>
        <taxon>Lactobacillales</taxon>
        <taxon>Enterococcaceae</taxon>
        <taxon>Vagococcus</taxon>
    </lineage>
</organism>
<dbReference type="Proteomes" id="UP000674938">
    <property type="component" value="Unassembled WGS sequence"/>
</dbReference>
<gene>
    <name evidence="5" type="ORF">I6N95_08940</name>
</gene>
<dbReference type="SUPFAM" id="SSF47413">
    <property type="entry name" value="lambda repressor-like DNA-binding domains"/>
    <property type="match status" value="1"/>
</dbReference>
<comment type="caution">
    <text evidence="5">The sequence shown here is derived from an EMBL/GenBank/DDBJ whole genome shotgun (WGS) entry which is preliminary data.</text>
</comment>
<protein>
    <submittedName>
        <fullName evidence="5">LacI family DNA-binding transcriptional regulator</fullName>
    </submittedName>
</protein>
<evidence type="ECO:0000313" key="5">
    <source>
        <dbReference type="EMBL" id="MBP1041128.1"/>
    </source>
</evidence>
<dbReference type="Pfam" id="PF00356">
    <property type="entry name" value="LacI"/>
    <property type="match status" value="1"/>
</dbReference>
<dbReference type="PANTHER" id="PTHR30146:SF109">
    <property type="entry name" value="HTH-TYPE TRANSCRIPTIONAL REGULATOR GALS"/>
    <property type="match status" value="1"/>
</dbReference>
<dbReference type="CDD" id="cd06267">
    <property type="entry name" value="PBP1_LacI_sugar_binding-like"/>
    <property type="match status" value="1"/>
</dbReference>
<proteinExistence type="predicted"/>
<evidence type="ECO:0000259" key="4">
    <source>
        <dbReference type="PROSITE" id="PS50932"/>
    </source>
</evidence>
<reference evidence="5" key="1">
    <citation type="submission" date="2020-12" db="EMBL/GenBank/DDBJ databases">
        <title>Vagococcus allomyrinae sp. nov. and Enterococcus lavae sp. nov., isolated from the larvae of Allomyrina dichotoma.</title>
        <authorList>
            <person name="Lee S.D."/>
        </authorList>
    </citation>
    <scope>NUCLEOTIDE SEQUENCE</scope>
    <source>
        <strain evidence="5">BWB3-3</strain>
    </source>
</reference>
<dbReference type="EMBL" id="JAEEGA010000005">
    <property type="protein sequence ID" value="MBP1041128.1"/>
    <property type="molecule type" value="Genomic_DNA"/>
</dbReference>
<keyword evidence="2 5" id="KW-0238">DNA-binding</keyword>
<feature type="domain" description="HTH lacI-type" evidence="4">
    <location>
        <begin position="1"/>
        <end position="56"/>
    </location>
</feature>
<evidence type="ECO:0000313" key="6">
    <source>
        <dbReference type="Proteomes" id="UP000674938"/>
    </source>
</evidence>
<dbReference type="Pfam" id="PF13377">
    <property type="entry name" value="Peripla_BP_3"/>
    <property type="match status" value="1"/>
</dbReference>
<dbReference type="GO" id="GO:0000976">
    <property type="term" value="F:transcription cis-regulatory region binding"/>
    <property type="evidence" value="ECO:0007669"/>
    <property type="project" value="TreeGrafter"/>
</dbReference>
<dbReference type="InterPro" id="IPR028082">
    <property type="entry name" value="Peripla_BP_I"/>
</dbReference>
<keyword evidence="1" id="KW-0805">Transcription regulation</keyword>
<dbReference type="PROSITE" id="PS50932">
    <property type="entry name" value="HTH_LACI_2"/>
    <property type="match status" value="1"/>
</dbReference>
<sequence length="334" mass="37610">MKLKDIAKLASVSETAVSLVLNDKPTRISQEKQAEIRRIAKENNYRPNLAAKNLASKTTGTIGLIIPDLENPFFSGLAKSVEDELRKHNYLTFIVNSDDSHSNEKELLQLLVNSGVDGMLMTLSNESFLHKEEMVSLLKGLNTPYILVDRTYPNLKCNKVYYNNRLGGYLATKYLIDLGHKNIGFIKSPEQIFNGNNRYLGYLDAMREAEYSIDEQWSVESDFKYDGGYLSSEVLLEQADITAIVCANDLMAFGVMKKAREMRIKIPEDISLIGYDNLSFGEIMDTQLTTVKQDMKALGVEAVRILLSDMSSKGDKIQSELEPELLVKDTVRNL</sequence>
<evidence type="ECO:0000256" key="3">
    <source>
        <dbReference type="ARBA" id="ARBA00023163"/>
    </source>
</evidence>
<accession>A0A940SW87</accession>
<dbReference type="PANTHER" id="PTHR30146">
    <property type="entry name" value="LACI-RELATED TRANSCRIPTIONAL REPRESSOR"/>
    <property type="match status" value="1"/>
</dbReference>